<reference evidence="1 2" key="1">
    <citation type="journal article" date="2014" name="Environ. Microbiol.">
        <title>Comparative genomics of the marine bacterial genus Glaciecola reveals the high degree of genomic diversity and genomic characteristic for cold adaptation.</title>
        <authorList>
            <person name="Qin Q.L."/>
            <person name="Xie B.B."/>
            <person name="Yu Y."/>
            <person name="Shu Y.L."/>
            <person name="Rong J.C."/>
            <person name="Zhang Y.J."/>
            <person name="Zhao D.L."/>
            <person name="Chen X.L."/>
            <person name="Zhang X.Y."/>
            <person name="Chen B."/>
            <person name="Zhou B.C."/>
            <person name="Zhang Y.Z."/>
        </authorList>
    </citation>
    <scope>NUCLEOTIDE SEQUENCE [LARGE SCALE GENOMIC DNA]</scope>
    <source>
        <strain evidence="1 2">NO2</strain>
    </source>
</reference>
<evidence type="ECO:0000313" key="1">
    <source>
        <dbReference type="EMBL" id="GAC03118.1"/>
    </source>
</evidence>
<name>A0ABQ0I1H5_9ALTE</name>
<sequence length="39" mass="4321">MPASRKECSKKKHFLLLMLRVTADVAPRNGAQVYCATSV</sequence>
<gene>
    <name evidence="1" type="ORF">GAGA_0253</name>
</gene>
<comment type="caution">
    <text evidence="1">The sequence shown here is derived from an EMBL/GenBank/DDBJ whole genome shotgun (WGS) entry which is preliminary data.</text>
</comment>
<protein>
    <submittedName>
        <fullName evidence="1">Uncharacterized protein</fullName>
    </submittedName>
</protein>
<dbReference type="Proteomes" id="UP000008372">
    <property type="component" value="Unassembled WGS sequence"/>
</dbReference>
<organism evidence="1 2">
    <name type="scientific">Paraglaciecola agarilytica NO2</name>
    <dbReference type="NCBI Taxonomy" id="1125747"/>
    <lineage>
        <taxon>Bacteria</taxon>
        <taxon>Pseudomonadati</taxon>
        <taxon>Pseudomonadota</taxon>
        <taxon>Gammaproteobacteria</taxon>
        <taxon>Alteromonadales</taxon>
        <taxon>Alteromonadaceae</taxon>
        <taxon>Paraglaciecola</taxon>
    </lineage>
</organism>
<dbReference type="EMBL" id="BAEK01000006">
    <property type="protein sequence ID" value="GAC03118.1"/>
    <property type="molecule type" value="Genomic_DNA"/>
</dbReference>
<accession>A0ABQ0I1H5</accession>
<keyword evidence="2" id="KW-1185">Reference proteome</keyword>
<proteinExistence type="predicted"/>
<evidence type="ECO:0000313" key="2">
    <source>
        <dbReference type="Proteomes" id="UP000008372"/>
    </source>
</evidence>